<dbReference type="AlphaFoldDB" id="A0AAW2A0T7"/>
<evidence type="ECO:0000313" key="3">
    <source>
        <dbReference type="Proteomes" id="UP001479290"/>
    </source>
</evidence>
<feature type="compositionally biased region" description="Basic and acidic residues" evidence="1">
    <location>
        <begin position="47"/>
        <end position="66"/>
    </location>
</feature>
<comment type="caution">
    <text evidence="2">The sequence shown here is derived from an EMBL/GenBank/DDBJ whole genome shotgun (WGS) entry which is preliminary data.</text>
</comment>
<dbReference type="EMBL" id="JAWDJR010000011">
    <property type="protein sequence ID" value="KAK9966658.1"/>
    <property type="molecule type" value="Genomic_DNA"/>
</dbReference>
<feature type="region of interest" description="Disordered" evidence="1">
    <location>
        <begin position="1"/>
        <end position="67"/>
    </location>
</feature>
<sequence>MSKGSSHQQLEEDVEEDEQREKFKFEDEFGKQKCNTVSGEETSGKCSEPETQSRKLEETQEKHTDHQSQAIITVTAAGQECTNLSASNKR</sequence>
<name>A0AAW2A0T7_CULAL</name>
<evidence type="ECO:0000256" key="1">
    <source>
        <dbReference type="SAM" id="MobiDB-lite"/>
    </source>
</evidence>
<feature type="compositionally biased region" description="Polar residues" evidence="1">
    <location>
        <begin position="33"/>
        <end position="45"/>
    </location>
</feature>
<dbReference type="Proteomes" id="UP001479290">
    <property type="component" value="Unassembled WGS sequence"/>
</dbReference>
<organism evidence="2 3">
    <name type="scientific">Culter alburnus</name>
    <name type="common">Topmouth culter</name>
    <dbReference type="NCBI Taxonomy" id="194366"/>
    <lineage>
        <taxon>Eukaryota</taxon>
        <taxon>Metazoa</taxon>
        <taxon>Chordata</taxon>
        <taxon>Craniata</taxon>
        <taxon>Vertebrata</taxon>
        <taxon>Euteleostomi</taxon>
        <taxon>Actinopterygii</taxon>
        <taxon>Neopterygii</taxon>
        <taxon>Teleostei</taxon>
        <taxon>Ostariophysi</taxon>
        <taxon>Cypriniformes</taxon>
        <taxon>Xenocyprididae</taxon>
        <taxon>Xenocypridinae</taxon>
        <taxon>Culter</taxon>
    </lineage>
</organism>
<accession>A0AAW2A0T7</accession>
<proteinExistence type="predicted"/>
<evidence type="ECO:0000313" key="2">
    <source>
        <dbReference type="EMBL" id="KAK9966658.1"/>
    </source>
</evidence>
<keyword evidence="3" id="KW-1185">Reference proteome</keyword>
<gene>
    <name evidence="2" type="ORF">ABG768_003756</name>
</gene>
<feature type="compositionally biased region" description="Basic and acidic residues" evidence="1">
    <location>
        <begin position="19"/>
        <end position="31"/>
    </location>
</feature>
<protein>
    <submittedName>
        <fullName evidence="2">Uncharacterized protein</fullName>
    </submittedName>
</protein>
<reference evidence="2 3" key="1">
    <citation type="submission" date="2024-05" db="EMBL/GenBank/DDBJ databases">
        <title>A high-quality chromosomal-level genome assembly of Topmouth culter (Culter alburnus).</title>
        <authorList>
            <person name="Zhao H."/>
        </authorList>
    </citation>
    <scope>NUCLEOTIDE SEQUENCE [LARGE SCALE GENOMIC DNA]</scope>
    <source>
        <strain evidence="2">CATC2023</strain>
        <tissue evidence="2">Muscle</tissue>
    </source>
</reference>